<comment type="caution">
    <text evidence="3">The sequence shown here is derived from an EMBL/GenBank/DDBJ whole genome shotgun (WGS) entry which is preliminary data.</text>
</comment>
<organism evidence="3 4">
    <name type="scientific">Ramazzottius varieornatus</name>
    <name type="common">Water bear</name>
    <name type="synonym">Tardigrade</name>
    <dbReference type="NCBI Taxonomy" id="947166"/>
    <lineage>
        <taxon>Eukaryota</taxon>
        <taxon>Metazoa</taxon>
        <taxon>Ecdysozoa</taxon>
        <taxon>Tardigrada</taxon>
        <taxon>Eutardigrada</taxon>
        <taxon>Parachela</taxon>
        <taxon>Hypsibioidea</taxon>
        <taxon>Ramazzottiidae</taxon>
        <taxon>Ramazzottius</taxon>
    </lineage>
</organism>
<evidence type="ECO:0000256" key="2">
    <source>
        <dbReference type="SAM" id="SignalP"/>
    </source>
</evidence>
<feature type="signal peptide" evidence="2">
    <location>
        <begin position="1"/>
        <end position="19"/>
    </location>
</feature>
<proteinExistence type="predicted"/>
<keyword evidence="2" id="KW-0732">Signal</keyword>
<dbReference type="EMBL" id="BDGG01000001">
    <property type="protein sequence ID" value="GAU87549.1"/>
    <property type="molecule type" value="Genomic_DNA"/>
</dbReference>
<sequence>MIPGLQLLLSLCWKLNVPAQQVLRFRAKLDELQEQQRQIEEIQQAAGDPGRSPAPSLFSRMCLARPGSCMSLRPVSSVATAGLFSMLNDFSSFTGEAGDDSSPSAVRQTRGKDEEPDYSIEDLLPRLG</sequence>
<protein>
    <submittedName>
        <fullName evidence="3">Uncharacterized protein</fullName>
    </submittedName>
</protein>
<gene>
    <name evidence="3" type="primary">RvY_00379-1</name>
    <name evidence="3" type="synonym">RvY_00379.1</name>
    <name evidence="3" type="ORF">RvY_00379</name>
</gene>
<feature type="chain" id="PRO_5008897129" evidence="2">
    <location>
        <begin position="20"/>
        <end position="128"/>
    </location>
</feature>
<keyword evidence="4" id="KW-1185">Reference proteome</keyword>
<evidence type="ECO:0000313" key="4">
    <source>
        <dbReference type="Proteomes" id="UP000186922"/>
    </source>
</evidence>
<evidence type="ECO:0000313" key="3">
    <source>
        <dbReference type="EMBL" id="GAU87549.1"/>
    </source>
</evidence>
<feature type="region of interest" description="Disordered" evidence="1">
    <location>
        <begin position="94"/>
        <end position="128"/>
    </location>
</feature>
<name>A0A1D1UCK5_RAMVA</name>
<evidence type="ECO:0000256" key="1">
    <source>
        <dbReference type="SAM" id="MobiDB-lite"/>
    </source>
</evidence>
<reference evidence="3 4" key="1">
    <citation type="journal article" date="2016" name="Nat. Commun.">
        <title>Extremotolerant tardigrade genome and improved radiotolerance of human cultured cells by tardigrade-unique protein.</title>
        <authorList>
            <person name="Hashimoto T."/>
            <person name="Horikawa D.D."/>
            <person name="Saito Y."/>
            <person name="Kuwahara H."/>
            <person name="Kozuka-Hata H."/>
            <person name="Shin-I T."/>
            <person name="Minakuchi Y."/>
            <person name="Ohishi K."/>
            <person name="Motoyama A."/>
            <person name="Aizu T."/>
            <person name="Enomoto A."/>
            <person name="Kondo K."/>
            <person name="Tanaka S."/>
            <person name="Hara Y."/>
            <person name="Koshikawa S."/>
            <person name="Sagara H."/>
            <person name="Miura T."/>
            <person name="Yokobori S."/>
            <person name="Miyagawa K."/>
            <person name="Suzuki Y."/>
            <person name="Kubo T."/>
            <person name="Oyama M."/>
            <person name="Kohara Y."/>
            <person name="Fujiyama A."/>
            <person name="Arakawa K."/>
            <person name="Katayama T."/>
            <person name="Toyoda A."/>
            <person name="Kunieda T."/>
        </authorList>
    </citation>
    <scope>NUCLEOTIDE SEQUENCE [LARGE SCALE GENOMIC DNA]</scope>
    <source>
        <strain evidence="3 4">YOKOZUNA-1</strain>
    </source>
</reference>
<dbReference type="Proteomes" id="UP000186922">
    <property type="component" value="Unassembled WGS sequence"/>
</dbReference>
<dbReference type="AlphaFoldDB" id="A0A1D1UCK5"/>
<accession>A0A1D1UCK5</accession>